<feature type="transmembrane region" description="Helical" evidence="1">
    <location>
        <begin position="196"/>
        <end position="219"/>
    </location>
</feature>
<accession>A0A166ZJN9</accession>
<sequence>MNSILDNIGRYGTFNPWFFIASRVDRVYPPLLFAFALSIAIYFAGYYFQSLYIDSDGYNYPVIRESIELNLNNYFLNFFLLNEVIVGVETINNNGPLWSVALEFSIYMLACAVVMFVCNKNLIAGLLVLLFLLYQVFAHNTQYFVHLICWVVGAFSCLRMRGLIRLDRRYFVFFALLSMCYLVLHYGVLVPAEREIIALFELAKVIFCFFIVCIFIDAIRFPKWLWLFKNYAYFSYTLYLIHFPIFLFVFSLVDEVYLALSLLEKLAFLAVLFITTVGLSAFLAKKLETVKYFRKIVFNKYKPVKVI</sequence>
<keyword evidence="1" id="KW-1133">Transmembrane helix</keyword>
<evidence type="ECO:0000313" key="4">
    <source>
        <dbReference type="Proteomes" id="UP000076587"/>
    </source>
</evidence>
<feature type="transmembrane region" description="Helical" evidence="1">
    <location>
        <begin position="265"/>
        <end position="284"/>
    </location>
</feature>
<reference evidence="3 4" key="1">
    <citation type="submission" date="2013-07" db="EMBL/GenBank/DDBJ databases">
        <title>Comparative Genomic and Metabolomic Analysis of Twelve Strains of Pseudoalteromonas luteoviolacea.</title>
        <authorList>
            <person name="Vynne N.G."/>
            <person name="Mansson M."/>
            <person name="Gram L."/>
        </authorList>
    </citation>
    <scope>NUCLEOTIDE SEQUENCE [LARGE SCALE GENOMIC DNA]</scope>
    <source>
        <strain evidence="3 4">NCIMB 1942</strain>
    </source>
</reference>
<gene>
    <name evidence="3" type="ORF">N482_16575</name>
</gene>
<evidence type="ECO:0000256" key="1">
    <source>
        <dbReference type="SAM" id="Phobius"/>
    </source>
</evidence>
<keyword evidence="1" id="KW-0472">Membrane</keyword>
<feature type="domain" description="Acyltransferase 3" evidence="2">
    <location>
        <begin position="19"/>
        <end position="283"/>
    </location>
</feature>
<dbReference type="GO" id="GO:0016747">
    <property type="term" value="F:acyltransferase activity, transferring groups other than amino-acyl groups"/>
    <property type="evidence" value="ECO:0007669"/>
    <property type="project" value="InterPro"/>
</dbReference>
<feature type="transmembrane region" description="Helical" evidence="1">
    <location>
        <begin position="170"/>
        <end position="190"/>
    </location>
</feature>
<dbReference type="EMBL" id="AUXT01000192">
    <property type="protein sequence ID" value="KZN44382.1"/>
    <property type="molecule type" value="Genomic_DNA"/>
</dbReference>
<dbReference type="AlphaFoldDB" id="A0A166ZJN9"/>
<feature type="transmembrane region" description="Helical" evidence="1">
    <location>
        <begin position="231"/>
        <end position="253"/>
    </location>
</feature>
<proteinExistence type="predicted"/>
<dbReference type="OrthoDB" id="9796461at2"/>
<dbReference type="InterPro" id="IPR002656">
    <property type="entry name" value="Acyl_transf_3_dom"/>
</dbReference>
<name>A0A166ZJN9_9GAMM</name>
<dbReference type="Pfam" id="PF01757">
    <property type="entry name" value="Acyl_transf_3"/>
    <property type="match status" value="1"/>
</dbReference>
<feature type="transmembrane region" description="Helical" evidence="1">
    <location>
        <begin position="31"/>
        <end position="53"/>
    </location>
</feature>
<feature type="transmembrane region" description="Helical" evidence="1">
    <location>
        <begin position="143"/>
        <end position="158"/>
    </location>
</feature>
<dbReference type="Proteomes" id="UP000076587">
    <property type="component" value="Unassembled WGS sequence"/>
</dbReference>
<organism evidence="3 4">
    <name type="scientific">Pseudoalteromonas luteoviolacea NCIMB 1942</name>
    <dbReference type="NCBI Taxonomy" id="1365253"/>
    <lineage>
        <taxon>Bacteria</taxon>
        <taxon>Pseudomonadati</taxon>
        <taxon>Pseudomonadota</taxon>
        <taxon>Gammaproteobacteria</taxon>
        <taxon>Alteromonadales</taxon>
        <taxon>Pseudoalteromonadaceae</taxon>
        <taxon>Pseudoalteromonas</taxon>
    </lineage>
</organism>
<feature type="transmembrane region" description="Helical" evidence="1">
    <location>
        <begin position="122"/>
        <end position="137"/>
    </location>
</feature>
<evidence type="ECO:0000313" key="3">
    <source>
        <dbReference type="EMBL" id="KZN44382.1"/>
    </source>
</evidence>
<protein>
    <recommendedName>
        <fullName evidence="2">Acyltransferase 3 domain-containing protein</fullName>
    </recommendedName>
</protein>
<feature type="transmembrane region" description="Helical" evidence="1">
    <location>
        <begin position="97"/>
        <end position="117"/>
    </location>
</feature>
<comment type="caution">
    <text evidence="3">The sequence shown here is derived from an EMBL/GenBank/DDBJ whole genome shotgun (WGS) entry which is preliminary data.</text>
</comment>
<dbReference type="PATRIC" id="fig|1365253.3.peg.4052"/>
<keyword evidence="1" id="KW-0812">Transmembrane</keyword>
<evidence type="ECO:0000259" key="2">
    <source>
        <dbReference type="Pfam" id="PF01757"/>
    </source>
</evidence>